<dbReference type="Proteomes" id="UP001152484">
    <property type="component" value="Unassembled WGS sequence"/>
</dbReference>
<evidence type="ECO:0000256" key="2">
    <source>
        <dbReference type="ARBA" id="ARBA00022473"/>
    </source>
</evidence>
<keyword evidence="3" id="KW-0221">Differentiation</keyword>
<name>A0A9P1ENR6_CUSEU</name>
<evidence type="ECO:0000256" key="3">
    <source>
        <dbReference type="ARBA" id="ARBA00022782"/>
    </source>
</evidence>
<dbReference type="OrthoDB" id="753861at2759"/>
<feature type="region of interest" description="Disordered" evidence="5">
    <location>
        <begin position="72"/>
        <end position="104"/>
    </location>
</feature>
<evidence type="ECO:0000313" key="7">
    <source>
        <dbReference type="EMBL" id="CAH9119822.1"/>
    </source>
</evidence>
<proteinExistence type="inferred from homology"/>
<protein>
    <submittedName>
        <fullName evidence="7">Uncharacterized protein</fullName>
    </submittedName>
</protein>
<gene>
    <name evidence="7" type="ORF">CEURO_LOCUS22514</name>
</gene>
<evidence type="ECO:0000256" key="6">
    <source>
        <dbReference type="SAM" id="SignalP"/>
    </source>
</evidence>
<keyword evidence="2" id="KW-0217">Developmental protein</keyword>
<evidence type="ECO:0000256" key="5">
    <source>
        <dbReference type="SAM" id="MobiDB-lite"/>
    </source>
</evidence>
<dbReference type="GO" id="GO:0030154">
    <property type="term" value="P:cell differentiation"/>
    <property type="evidence" value="ECO:0007669"/>
    <property type="project" value="UniProtKB-KW"/>
</dbReference>
<dbReference type="EMBL" id="CAMAPE010000080">
    <property type="protein sequence ID" value="CAH9119822.1"/>
    <property type="molecule type" value="Genomic_DNA"/>
</dbReference>
<dbReference type="PANTHER" id="PTHR34359">
    <property type="entry name" value="CLAVATA3/ESR (CLE)-RELATED PROTEIN 10"/>
    <property type="match status" value="1"/>
</dbReference>
<dbReference type="AlphaFoldDB" id="A0A9P1ENR6"/>
<comment type="caution">
    <text evidence="7">The sequence shown here is derived from an EMBL/GenBank/DDBJ whole genome shotgun (WGS) entry which is preliminary data.</text>
</comment>
<feature type="chain" id="PRO_5040506757" evidence="6">
    <location>
        <begin position="33"/>
        <end position="104"/>
    </location>
</feature>
<reference evidence="7" key="1">
    <citation type="submission" date="2022-07" db="EMBL/GenBank/DDBJ databases">
        <authorList>
            <person name="Macas J."/>
            <person name="Novak P."/>
            <person name="Neumann P."/>
        </authorList>
    </citation>
    <scope>NUCLEOTIDE SEQUENCE</scope>
</reference>
<accession>A0A9P1ENR6</accession>
<comment type="similarity">
    <text evidence="1">Belongs to the CLV3/ESR signal peptide family.</text>
</comment>
<dbReference type="PANTHER" id="PTHR34359:SF5">
    <property type="entry name" value="CLAVATA3_ESR (CLE)-RELATED PROTEIN 9"/>
    <property type="match status" value="1"/>
</dbReference>
<sequence>MRISLLSPRTVFGYHFLVMVLFLLFLFSSSSSSSTIQVRDFYHPCKNFKTGGSTSATGAACYQLQIIHRCPSFQPPPSDSAEEIDPRYGVQKRLVPSGPNPLHN</sequence>
<evidence type="ECO:0000256" key="1">
    <source>
        <dbReference type="ARBA" id="ARBA00005416"/>
    </source>
</evidence>
<keyword evidence="6" id="KW-0732">Signal</keyword>
<organism evidence="7 8">
    <name type="scientific">Cuscuta europaea</name>
    <name type="common">European dodder</name>
    <dbReference type="NCBI Taxonomy" id="41803"/>
    <lineage>
        <taxon>Eukaryota</taxon>
        <taxon>Viridiplantae</taxon>
        <taxon>Streptophyta</taxon>
        <taxon>Embryophyta</taxon>
        <taxon>Tracheophyta</taxon>
        <taxon>Spermatophyta</taxon>
        <taxon>Magnoliopsida</taxon>
        <taxon>eudicotyledons</taxon>
        <taxon>Gunneridae</taxon>
        <taxon>Pentapetalae</taxon>
        <taxon>asterids</taxon>
        <taxon>lamiids</taxon>
        <taxon>Solanales</taxon>
        <taxon>Convolvulaceae</taxon>
        <taxon>Cuscuteae</taxon>
        <taxon>Cuscuta</taxon>
        <taxon>Cuscuta subgen. Cuscuta</taxon>
    </lineage>
</organism>
<dbReference type="InterPro" id="IPR039618">
    <property type="entry name" value="CLE9-13"/>
</dbReference>
<evidence type="ECO:0000313" key="8">
    <source>
        <dbReference type="Proteomes" id="UP001152484"/>
    </source>
</evidence>
<keyword evidence="4" id="KW-0379">Hydroxylation</keyword>
<feature type="signal peptide" evidence="6">
    <location>
        <begin position="1"/>
        <end position="32"/>
    </location>
</feature>
<keyword evidence="8" id="KW-1185">Reference proteome</keyword>
<evidence type="ECO:0000256" key="4">
    <source>
        <dbReference type="ARBA" id="ARBA00023278"/>
    </source>
</evidence>